<evidence type="ECO:0000256" key="7">
    <source>
        <dbReference type="ARBA" id="ARBA00023065"/>
    </source>
</evidence>
<dbReference type="Gene3D" id="1.10.238.10">
    <property type="entry name" value="EF-hand"/>
    <property type="match status" value="2"/>
</dbReference>
<keyword evidence="5" id="KW-0106">Calcium</keyword>
<feature type="domain" description="EF-hand" evidence="11">
    <location>
        <begin position="243"/>
        <end position="278"/>
    </location>
</feature>
<accession>A0A4Y7KAT8</accession>
<evidence type="ECO:0000256" key="8">
    <source>
        <dbReference type="ARBA" id="ARBA00023136"/>
    </source>
</evidence>
<feature type="transmembrane region" description="Helical" evidence="10">
    <location>
        <begin position="150"/>
        <end position="169"/>
    </location>
</feature>
<gene>
    <name evidence="12" type="ORF">C5167_032136</name>
</gene>
<protein>
    <recommendedName>
        <fullName evidence="11">EF-hand domain-containing protein</fullName>
    </recommendedName>
</protein>
<evidence type="ECO:0000256" key="9">
    <source>
        <dbReference type="SAM" id="MobiDB-lite"/>
    </source>
</evidence>
<organism evidence="12 13">
    <name type="scientific">Papaver somniferum</name>
    <name type="common">Opium poppy</name>
    <dbReference type="NCBI Taxonomy" id="3469"/>
    <lineage>
        <taxon>Eukaryota</taxon>
        <taxon>Viridiplantae</taxon>
        <taxon>Streptophyta</taxon>
        <taxon>Embryophyta</taxon>
        <taxon>Tracheophyta</taxon>
        <taxon>Spermatophyta</taxon>
        <taxon>Magnoliopsida</taxon>
        <taxon>Ranunculales</taxon>
        <taxon>Papaveraceae</taxon>
        <taxon>Papaveroideae</taxon>
        <taxon>Papaver</taxon>
    </lineage>
</organism>
<keyword evidence="8 10" id="KW-0472">Membrane</keyword>
<dbReference type="EMBL" id="CM010721">
    <property type="protein sequence ID" value="RZC69049.1"/>
    <property type="molecule type" value="Genomic_DNA"/>
</dbReference>
<dbReference type="InterPro" id="IPR004837">
    <property type="entry name" value="NaCa_Exmemb"/>
</dbReference>
<feature type="transmembrane region" description="Helical" evidence="10">
    <location>
        <begin position="650"/>
        <end position="670"/>
    </location>
</feature>
<dbReference type="GO" id="GO:0005774">
    <property type="term" value="C:vacuolar membrane"/>
    <property type="evidence" value="ECO:0007669"/>
    <property type="project" value="UniProtKB-ARBA"/>
</dbReference>
<keyword evidence="13" id="KW-1185">Reference proteome</keyword>
<feature type="transmembrane region" description="Helical" evidence="10">
    <location>
        <begin position="181"/>
        <end position="203"/>
    </location>
</feature>
<dbReference type="InterPro" id="IPR018247">
    <property type="entry name" value="EF_Hand_1_Ca_BS"/>
</dbReference>
<dbReference type="Gene3D" id="1.20.1420.30">
    <property type="entry name" value="NCX, central ion-binding region"/>
    <property type="match status" value="1"/>
</dbReference>
<evidence type="ECO:0000256" key="2">
    <source>
        <dbReference type="ARBA" id="ARBA00022448"/>
    </source>
</evidence>
<keyword evidence="3" id="KW-0050">Antiport</keyword>
<feature type="domain" description="EF-hand" evidence="11">
    <location>
        <begin position="374"/>
        <end position="409"/>
    </location>
</feature>
<keyword evidence="7" id="KW-0406">Ion transport</keyword>
<feature type="transmembrane region" description="Helical" evidence="10">
    <location>
        <begin position="551"/>
        <end position="571"/>
    </location>
</feature>
<evidence type="ECO:0000256" key="3">
    <source>
        <dbReference type="ARBA" id="ARBA00022449"/>
    </source>
</evidence>
<dbReference type="GO" id="GO:0012505">
    <property type="term" value="C:endomembrane system"/>
    <property type="evidence" value="ECO:0007669"/>
    <property type="project" value="UniProtKB-SubCell"/>
</dbReference>
<keyword evidence="6 10" id="KW-1133">Transmembrane helix</keyword>
<dbReference type="CDD" id="cd00051">
    <property type="entry name" value="EFh"/>
    <property type="match status" value="1"/>
</dbReference>
<feature type="transmembrane region" description="Helical" evidence="10">
    <location>
        <begin position="592"/>
        <end position="614"/>
    </location>
</feature>
<dbReference type="InterPro" id="IPR044880">
    <property type="entry name" value="NCX_ion-bd_dom_sf"/>
</dbReference>
<dbReference type="Pfam" id="PF01699">
    <property type="entry name" value="Na_Ca_ex"/>
    <property type="match status" value="1"/>
</dbReference>
<dbReference type="AlphaFoldDB" id="A0A4Y7KAT8"/>
<dbReference type="InterPro" id="IPR002048">
    <property type="entry name" value="EF_hand_dom"/>
</dbReference>
<dbReference type="InterPro" id="IPR011992">
    <property type="entry name" value="EF-hand-dom_pair"/>
</dbReference>
<name>A0A4Y7KAT8_PAPSO</name>
<evidence type="ECO:0000256" key="5">
    <source>
        <dbReference type="ARBA" id="ARBA00022837"/>
    </source>
</evidence>
<feature type="transmembrane region" description="Helical" evidence="10">
    <location>
        <begin position="12"/>
        <end position="28"/>
    </location>
</feature>
<dbReference type="Pfam" id="PF13499">
    <property type="entry name" value="EF-hand_7"/>
    <property type="match status" value="2"/>
</dbReference>
<proteinExistence type="predicted"/>
<feature type="region of interest" description="Disordered" evidence="9">
    <location>
        <begin position="478"/>
        <end position="497"/>
    </location>
</feature>
<dbReference type="GO" id="GO:0006874">
    <property type="term" value="P:intracellular calcium ion homeostasis"/>
    <property type="evidence" value="ECO:0007669"/>
    <property type="project" value="TreeGrafter"/>
</dbReference>
<dbReference type="Gramene" id="RZC69049">
    <property type="protein sequence ID" value="RZC69049"/>
    <property type="gene ID" value="C5167_032136"/>
</dbReference>
<keyword evidence="4 10" id="KW-0812">Transmembrane</keyword>
<evidence type="ECO:0000259" key="11">
    <source>
        <dbReference type="PROSITE" id="PS50222"/>
    </source>
</evidence>
<feature type="transmembrane region" description="Helical" evidence="10">
    <location>
        <begin position="40"/>
        <end position="67"/>
    </location>
</feature>
<dbReference type="InterPro" id="IPR004713">
    <property type="entry name" value="CaH_exchang"/>
</dbReference>
<dbReference type="OMA" id="IPLIIMQ"/>
<keyword evidence="2" id="KW-0813">Transport</keyword>
<dbReference type="SUPFAM" id="SSF47473">
    <property type="entry name" value="EF-hand"/>
    <property type="match status" value="1"/>
</dbReference>
<evidence type="ECO:0000313" key="13">
    <source>
        <dbReference type="Proteomes" id="UP000316621"/>
    </source>
</evidence>
<feature type="domain" description="EF-hand" evidence="11">
    <location>
        <begin position="283"/>
        <end position="318"/>
    </location>
</feature>
<sequence length="673" mass="75879">MFGFLPCTENLLGHLFMFVVYEYLLFLGEKCICLGSEIVFQMLGTGVFGACAFEILGAFPEGMIILVSGLSKSKEVAEEKVLTGVGLLAGSTVLLLTLLWGTCVILGKSDFSDVSVSNDAKSSALQKLSLGKPRLYLTGSGIITDHETSYTARIMVVSIVPFIILQVPSQVIHELSYGRQIILLITLVVSVAFLLSYFVYQIFEPWIQKRRLEYLECHNPMARVLRHVEKQATGKLLTDEGTANIPVIERLFKQIDLDVDDCLSSLEFKELLLEDKSELNNADKNNFIEEVVKEFDLDSDHMISKEEFVNGFAKWLAKNKNTVTSQRSYSQKFVDNLYQEKMVEYAKKKLLIQEILRYYQNNTIGKLISDKGVPNISILQRLFEKVDLDHDNRLSHSEFKKLVEAIQFGTVNLNVDVAVEELIEELDTDGDHLINKEEFVEGLSKFLIANSNKDTWPETDKVEEVPLAITVVEKEKTSASRRVENEEKTSTSERGTYEEEALALTSKGAIDKSWKTSCKAGFLLMLGILTITLLAEPLIEVVQDFSNSANIPSFFVSFVLLPLATNSRKAVSAIKAARRKKSRTMSLTFSEIYGSVYMNNVLGLTALLVIVYARDLKWEFTAEVLVVLIVCVVMGLIASFRTEFPLWTSYLAYLLYPLSLTMVYILNYVLHWH</sequence>
<evidence type="ECO:0000256" key="4">
    <source>
        <dbReference type="ARBA" id="ARBA00022692"/>
    </source>
</evidence>
<comment type="subcellular location">
    <subcellularLocation>
        <location evidence="1">Endomembrane system</location>
        <topology evidence="1">Multi-pass membrane protein</topology>
    </subcellularLocation>
</comment>
<dbReference type="GO" id="GO:0015369">
    <property type="term" value="F:calcium:proton antiporter activity"/>
    <property type="evidence" value="ECO:0007669"/>
    <property type="project" value="UniProtKB-ARBA"/>
</dbReference>
<feature type="transmembrane region" description="Helical" evidence="10">
    <location>
        <begin position="520"/>
        <end position="539"/>
    </location>
</feature>
<dbReference type="PROSITE" id="PS50222">
    <property type="entry name" value="EF_HAND_2"/>
    <property type="match status" value="4"/>
</dbReference>
<dbReference type="GO" id="GO:0005509">
    <property type="term" value="F:calcium ion binding"/>
    <property type="evidence" value="ECO:0007669"/>
    <property type="project" value="InterPro"/>
</dbReference>
<evidence type="ECO:0000256" key="1">
    <source>
        <dbReference type="ARBA" id="ARBA00004127"/>
    </source>
</evidence>
<dbReference type="PANTHER" id="PTHR31503">
    <property type="entry name" value="VACUOLAR CALCIUM ION TRANSPORTER"/>
    <property type="match status" value="1"/>
</dbReference>
<reference evidence="12 13" key="1">
    <citation type="journal article" date="2018" name="Science">
        <title>The opium poppy genome and morphinan production.</title>
        <authorList>
            <person name="Guo L."/>
            <person name="Winzer T."/>
            <person name="Yang X."/>
            <person name="Li Y."/>
            <person name="Ning Z."/>
            <person name="He Z."/>
            <person name="Teodor R."/>
            <person name="Lu Y."/>
            <person name="Bowser T.A."/>
            <person name="Graham I.A."/>
            <person name="Ye K."/>
        </authorList>
    </citation>
    <scope>NUCLEOTIDE SEQUENCE [LARGE SCALE GENOMIC DNA]</scope>
    <source>
        <strain evidence="13">cv. HN1</strain>
        <tissue evidence="12">Leaves</tissue>
    </source>
</reference>
<dbReference type="PROSITE" id="PS00018">
    <property type="entry name" value="EF_HAND_1"/>
    <property type="match status" value="3"/>
</dbReference>
<dbReference type="PANTHER" id="PTHR31503:SF79">
    <property type="entry name" value="CALCIUM-BINDING EF-HAND PROTEIN"/>
    <property type="match status" value="1"/>
</dbReference>
<feature type="transmembrane region" description="Helical" evidence="10">
    <location>
        <begin position="620"/>
        <end position="638"/>
    </location>
</feature>
<dbReference type="SMART" id="SM00054">
    <property type="entry name" value="EFh"/>
    <property type="match status" value="4"/>
</dbReference>
<evidence type="ECO:0000256" key="6">
    <source>
        <dbReference type="ARBA" id="ARBA00022989"/>
    </source>
</evidence>
<feature type="domain" description="EF-hand" evidence="11">
    <location>
        <begin position="414"/>
        <end position="449"/>
    </location>
</feature>
<evidence type="ECO:0000256" key="10">
    <source>
        <dbReference type="SAM" id="Phobius"/>
    </source>
</evidence>
<evidence type="ECO:0000313" key="12">
    <source>
        <dbReference type="EMBL" id="RZC69049.1"/>
    </source>
</evidence>
<feature type="transmembrane region" description="Helical" evidence="10">
    <location>
        <begin position="87"/>
        <end position="107"/>
    </location>
</feature>
<dbReference type="Proteomes" id="UP000316621">
    <property type="component" value="Chromosome 7"/>
</dbReference>